<evidence type="ECO:0000313" key="3">
    <source>
        <dbReference type="Proteomes" id="UP000029553"/>
    </source>
</evidence>
<dbReference type="EMBL" id="AWOR01000069">
    <property type="protein sequence ID" value="KGH26269.1"/>
    <property type="molecule type" value="Genomic_DNA"/>
</dbReference>
<feature type="region of interest" description="Disordered" evidence="1">
    <location>
        <begin position="1"/>
        <end position="20"/>
    </location>
</feature>
<dbReference type="RefSeq" id="WP_034374296.1">
    <property type="nucleotide sequence ID" value="NZ_AWOR01000069.1"/>
</dbReference>
<dbReference type="Proteomes" id="UP000029553">
    <property type="component" value="Unassembled WGS sequence"/>
</dbReference>
<comment type="caution">
    <text evidence="2">The sequence shown here is derived from an EMBL/GenBank/DDBJ whole genome shotgun (WGS) entry which is preliminary data.</text>
</comment>
<dbReference type="AlphaFoldDB" id="A0A096F8F6"/>
<gene>
    <name evidence="2" type="ORF">P353_22325</name>
</gene>
<reference evidence="2 3" key="1">
    <citation type="submission" date="2013-09" db="EMBL/GenBank/DDBJ databases">
        <title>High correlation between genotypes and phenotypes of environmental bacteria Comamonas testosteroni strains.</title>
        <authorList>
            <person name="Liu L."/>
            <person name="Zhu W."/>
            <person name="Xia X."/>
            <person name="Xu B."/>
            <person name="Luo M."/>
            <person name="Wang G."/>
        </authorList>
    </citation>
    <scope>NUCLEOTIDE SEQUENCE [LARGE SCALE GENOMIC DNA]</scope>
    <source>
        <strain evidence="2 3">JL40</strain>
    </source>
</reference>
<evidence type="ECO:0000313" key="2">
    <source>
        <dbReference type="EMBL" id="KGH26269.1"/>
    </source>
</evidence>
<proteinExistence type="predicted"/>
<evidence type="ECO:0000256" key="1">
    <source>
        <dbReference type="SAM" id="MobiDB-lite"/>
    </source>
</evidence>
<name>A0A096F8F6_COMTE</name>
<protein>
    <submittedName>
        <fullName evidence="2">Uncharacterized protein</fullName>
    </submittedName>
</protein>
<organism evidence="2 3">
    <name type="scientific">Comamonas testosteroni</name>
    <name type="common">Pseudomonas testosteroni</name>
    <dbReference type="NCBI Taxonomy" id="285"/>
    <lineage>
        <taxon>Bacteria</taxon>
        <taxon>Pseudomonadati</taxon>
        <taxon>Pseudomonadota</taxon>
        <taxon>Betaproteobacteria</taxon>
        <taxon>Burkholderiales</taxon>
        <taxon>Comamonadaceae</taxon>
        <taxon>Comamonas</taxon>
    </lineage>
</organism>
<sequence>MARIPAGEEFGQLAARPQRAPEVVPGANGEAIGQAVAGFGQDLQRIDQQQLRERKQLQEAADRANADTIMQRAMSSLDEASDAMGVGIKGGQIAKDQAAQQWQQQSTDLISGVMGNVPEALRGQVQARLDSRASHLGRGVGRAVMERDQSDVRAGLDQTLETAGRMYLRNPQEANNMVATAFEQQGPFSGLDAQQLGRMQQNWREATRFNKAATMVQDARNNNGSLDQVTKALGSEEFADLTPERRLQLSTQIEGFKTSNIQRAEAARARAEAQARAQLDRAQAAYTAAQGLVMTGKALSHDYVTQLSQTVAGTPFAKAVPELVRQAPEMSAFGTQPLAVQQQILQQTRAKLNQTGTSPEIEKNVNRMDSVFQQSVKDYREEPLLAAQERGVLPSITALDTSSIASMMQGLVKRAEQAFVVSGVVGQPVSPLMRTEVEQFSRLVQALPVEQKSSALAQVASTVGPAMASALGRQMAPKDQALGISLGMAGSTTTQGRYTSELVLRGSQALKDKAIKEDNAAITGVRARIASEYGNAVSGQARETLIDAALMIYYGKQAEGGGAISIPGAVALASGGVAERNGRKFVLPYGVPANEFEKKLQQLNSGAVAGQLPDGQVYVGQTPMSADDFVKNLPKAALITSGNGRYTVQAGGGLVTNSRGQPVFVEVK</sequence>
<accession>A0A096F8F6</accession>